<name>A0A914DQR7_9BILA</name>
<evidence type="ECO:0000313" key="2">
    <source>
        <dbReference type="WBParaSite" id="ACRNAN_scaffold3646.g25759.t1"/>
    </source>
</evidence>
<evidence type="ECO:0000313" key="1">
    <source>
        <dbReference type="Proteomes" id="UP000887540"/>
    </source>
</evidence>
<sequence length="73" mass="8409">MDATNLIYPADRPEKVLMRINNGRIYTIQTAGILTPFIWHILARDQRVHITTLKGYDAEYPSVDHLSCFKGTF</sequence>
<accession>A0A914DQR7</accession>
<protein>
    <submittedName>
        <fullName evidence="2">Uncharacterized protein</fullName>
    </submittedName>
</protein>
<keyword evidence="1" id="KW-1185">Reference proteome</keyword>
<dbReference type="AlphaFoldDB" id="A0A914DQR7"/>
<dbReference type="Proteomes" id="UP000887540">
    <property type="component" value="Unplaced"/>
</dbReference>
<organism evidence="1 2">
    <name type="scientific">Acrobeloides nanus</name>
    <dbReference type="NCBI Taxonomy" id="290746"/>
    <lineage>
        <taxon>Eukaryota</taxon>
        <taxon>Metazoa</taxon>
        <taxon>Ecdysozoa</taxon>
        <taxon>Nematoda</taxon>
        <taxon>Chromadorea</taxon>
        <taxon>Rhabditida</taxon>
        <taxon>Tylenchina</taxon>
        <taxon>Cephalobomorpha</taxon>
        <taxon>Cephaloboidea</taxon>
        <taxon>Cephalobidae</taxon>
        <taxon>Acrobeloides</taxon>
    </lineage>
</organism>
<reference evidence="2" key="1">
    <citation type="submission" date="2022-11" db="UniProtKB">
        <authorList>
            <consortium name="WormBaseParasite"/>
        </authorList>
    </citation>
    <scope>IDENTIFICATION</scope>
</reference>
<proteinExistence type="predicted"/>
<dbReference type="WBParaSite" id="ACRNAN_scaffold3646.g25759.t1">
    <property type="protein sequence ID" value="ACRNAN_scaffold3646.g25759.t1"/>
    <property type="gene ID" value="ACRNAN_scaffold3646.g25759"/>
</dbReference>